<dbReference type="PANTHER" id="PTHR43161:SF9">
    <property type="entry name" value="SORBITOL DEHYDROGENASE"/>
    <property type="match status" value="1"/>
</dbReference>
<dbReference type="Pfam" id="PF08240">
    <property type="entry name" value="ADH_N"/>
    <property type="match status" value="1"/>
</dbReference>
<gene>
    <name evidence="14" type="ORF">SBRCBS47491_007501</name>
</gene>
<evidence type="ECO:0000256" key="3">
    <source>
        <dbReference type="ARBA" id="ARBA00022723"/>
    </source>
</evidence>
<dbReference type="CDD" id="cd05285">
    <property type="entry name" value="sorbitol_DH"/>
    <property type="match status" value="1"/>
</dbReference>
<name>A0ABP0CF02_9PEZI</name>
<comment type="similarity">
    <text evidence="2 11">Belongs to the zinc-containing alcohol dehydrogenase family.</text>
</comment>
<dbReference type="EC" id="1.1.1.9" evidence="9"/>
<dbReference type="SUPFAM" id="SSF50129">
    <property type="entry name" value="GroES-like"/>
    <property type="match status" value="1"/>
</dbReference>
<evidence type="ECO:0000256" key="2">
    <source>
        <dbReference type="ARBA" id="ARBA00008072"/>
    </source>
</evidence>
<comment type="pathway">
    <text evidence="8">Carbohydrate degradation; L-arabinose degradation via L-arabinitol; D-xylulose 5-phosphate from L-arabinose (fungal route): step 4/5.</text>
</comment>
<comment type="cofactor">
    <cofactor evidence="1 11">
        <name>Zn(2+)</name>
        <dbReference type="ChEBI" id="CHEBI:29105"/>
    </cofactor>
</comment>
<evidence type="ECO:0000259" key="13">
    <source>
        <dbReference type="SMART" id="SM00829"/>
    </source>
</evidence>
<dbReference type="PROSITE" id="PS00059">
    <property type="entry name" value="ADH_ZINC"/>
    <property type="match status" value="1"/>
</dbReference>
<dbReference type="InterPro" id="IPR011032">
    <property type="entry name" value="GroES-like_sf"/>
</dbReference>
<evidence type="ECO:0000256" key="9">
    <source>
        <dbReference type="ARBA" id="ARBA00026119"/>
    </source>
</evidence>
<evidence type="ECO:0000256" key="8">
    <source>
        <dbReference type="ARBA" id="ARBA00025713"/>
    </source>
</evidence>
<dbReference type="InterPro" id="IPR002328">
    <property type="entry name" value="ADH_Zn_CS"/>
</dbReference>
<evidence type="ECO:0000256" key="10">
    <source>
        <dbReference type="ARBA" id="ARBA00030139"/>
    </source>
</evidence>
<dbReference type="EMBL" id="CAWUHC010000085">
    <property type="protein sequence ID" value="CAK7230190.1"/>
    <property type="molecule type" value="Genomic_DNA"/>
</dbReference>
<feature type="region of interest" description="Disordered" evidence="12">
    <location>
        <begin position="1"/>
        <end position="36"/>
    </location>
</feature>
<dbReference type="Pfam" id="PF00107">
    <property type="entry name" value="ADH_zinc_N"/>
    <property type="match status" value="1"/>
</dbReference>
<dbReference type="SUPFAM" id="SSF51735">
    <property type="entry name" value="NAD(P)-binding Rossmann-fold domains"/>
    <property type="match status" value="1"/>
</dbReference>
<evidence type="ECO:0000256" key="4">
    <source>
        <dbReference type="ARBA" id="ARBA00022833"/>
    </source>
</evidence>
<keyword evidence="6" id="KW-0520">NAD</keyword>
<sequence length="427" mass="45477">MAHTHRSDLHHMQVDQDNSNHINGNSNDEQPANVEALNLPPNTSCLLVKTRTISIEPIPLPRLQPDGVLVQIMANGICGSDMHSYLSGGVGGRPIEGREPSVMGHEAAGIVIAVGSQVWSHAPGDHVAVEPGLPCRKCVNCKNGRMNICTTTRYCGTPGVNGTLSRYYALPADMAPHIPKTIPWDVAGSIQPLAIGVQIAKRVDLRAHQTVAIFGCGPIGLITAAVAHAYSASKIIGFDIKPSRVHFAKKYLSPLTGKPIFDSVFLLDPLAVSETNGTSSTTEHGHATPGDRLWMAAQKNMDSVMKVTRLTLDGGVDRVIEASGAQDAMLHGVAICKDGGVYLQVGLGHIQTNLFPTIALTNKELDVRGITRYTASCFPSAIEMLSRGVVDLAPLITATYPMSQAKEAFEAVAAGNDIKVVIKNQEV</sequence>
<evidence type="ECO:0000313" key="14">
    <source>
        <dbReference type="EMBL" id="CAK7230190.1"/>
    </source>
</evidence>
<comment type="caution">
    <text evidence="14">The sequence shown here is derived from an EMBL/GenBank/DDBJ whole genome shotgun (WGS) entry which is preliminary data.</text>
</comment>
<evidence type="ECO:0000256" key="5">
    <source>
        <dbReference type="ARBA" id="ARBA00023002"/>
    </source>
</evidence>
<evidence type="ECO:0000256" key="11">
    <source>
        <dbReference type="RuleBase" id="RU361277"/>
    </source>
</evidence>
<keyword evidence="4 11" id="KW-0862">Zinc</keyword>
<evidence type="ECO:0000256" key="6">
    <source>
        <dbReference type="ARBA" id="ARBA00023027"/>
    </source>
</evidence>
<feature type="compositionally biased region" description="Basic and acidic residues" evidence="12">
    <location>
        <begin position="1"/>
        <end position="14"/>
    </location>
</feature>
<dbReference type="InterPro" id="IPR036291">
    <property type="entry name" value="NAD(P)-bd_dom_sf"/>
</dbReference>
<dbReference type="InterPro" id="IPR013149">
    <property type="entry name" value="ADH-like_C"/>
</dbReference>
<comment type="function">
    <text evidence="7">Xylitol dehydrogenase which catalyzes the conversion of xylitol to D-xylulose. Xylose is a major component of hemicelluloses such as xylan. Most fungi utilize D-xylose via three enzymatic reactions, xylose reductase (XR), xylitol dehydrogenase (XDH), and xylulokinase, to form xylulose 5-phosphate, which enters pentose phosphate pathway.</text>
</comment>
<dbReference type="InterPro" id="IPR045306">
    <property type="entry name" value="SDH-like"/>
</dbReference>
<keyword evidence="15" id="KW-1185">Reference proteome</keyword>
<feature type="domain" description="Enoyl reductase (ER)" evidence="13">
    <location>
        <begin position="49"/>
        <end position="422"/>
    </location>
</feature>
<dbReference type="Gene3D" id="3.90.180.10">
    <property type="entry name" value="Medium-chain alcohol dehydrogenases, catalytic domain"/>
    <property type="match status" value="2"/>
</dbReference>
<evidence type="ECO:0000256" key="12">
    <source>
        <dbReference type="SAM" id="MobiDB-lite"/>
    </source>
</evidence>
<dbReference type="SMART" id="SM00829">
    <property type="entry name" value="PKS_ER"/>
    <property type="match status" value="1"/>
</dbReference>
<keyword evidence="5" id="KW-0560">Oxidoreductase</keyword>
<evidence type="ECO:0000256" key="7">
    <source>
        <dbReference type="ARBA" id="ARBA00024843"/>
    </source>
</evidence>
<dbReference type="Proteomes" id="UP001642406">
    <property type="component" value="Unassembled WGS sequence"/>
</dbReference>
<proteinExistence type="inferred from homology"/>
<keyword evidence="3 11" id="KW-0479">Metal-binding</keyword>
<feature type="compositionally biased region" description="Polar residues" evidence="12">
    <location>
        <begin position="15"/>
        <end position="30"/>
    </location>
</feature>
<dbReference type="InterPro" id="IPR020843">
    <property type="entry name" value="ER"/>
</dbReference>
<dbReference type="Gene3D" id="3.40.50.720">
    <property type="entry name" value="NAD(P)-binding Rossmann-like Domain"/>
    <property type="match status" value="2"/>
</dbReference>
<dbReference type="PANTHER" id="PTHR43161">
    <property type="entry name" value="SORBITOL DEHYDROGENASE"/>
    <property type="match status" value="1"/>
</dbReference>
<reference evidence="14 15" key="1">
    <citation type="submission" date="2024-01" db="EMBL/GenBank/DDBJ databases">
        <authorList>
            <person name="Allen C."/>
            <person name="Tagirdzhanova G."/>
        </authorList>
    </citation>
    <scope>NUCLEOTIDE SEQUENCE [LARGE SCALE GENOMIC DNA]</scope>
</reference>
<accession>A0ABP0CF02</accession>
<organism evidence="14 15">
    <name type="scientific">Sporothrix bragantina</name>
    <dbReference type="NCBI Taxonomy" id="671064"/>
    <lineage>
        <taxon>Eukaryota</taxon>
        <taxon>Fungi</taxon>
        <taxon>Dikarya</taxon>
        <taxon>Ascomycota</taxon>
        <taxon>Pezizomycotina</taxon>
        <taxon>Sordariomycetes</taxon>
        <taxon>Sordariomycetidae</taxon>
        <taxon>Ophiostomatales</taxon>
        <taxon>Ophiostomataceae</taxon>
        <taxon>Sporothrix</taxon>
    </lineage>
</organism>
<evidence type="ECO:0000313" key="15">
    <source>
        <dbReference type="Proteomes" id="UP001642406"/>
    </source>
</evidence>
<dbReference type="InterPro" id="IPR013154">
    <property type="entry name" value="ADH-like_N"/>
</dbReference>
<protein>
    <recommendedName>
        <fullName evidence="9">D-xylulose reductase</fullName>
        <ecNumber evidence="9">1.1.1.9</ecNumber>
    </recommendedName>
    <alternativeName>
        <fullName evidence="10">Xylitol dehydrogenase A</fullName>
    </alternativeName>
</protein>
<evidence type="ECO:0000256" key="1">
    <source>
        <dbReference type="ARBA" id="ARBA00001947"/>
    </source>
</evidence>